<evidence type="ECO:0000313" key="1">
    <source>
        <dbReference type="EMBL" id="RZF20634.1"/>
    </source>
</evidence>
<name>A0ABY0IGJ0_9BACT</name>
<dbReference type="Proteomes" id="UP000443582">
    <property type="component" value="Unassembled WGS sequence"/>
</dbReference>
<evidence type="ECO:0000313" key="2">
    <source>
        <dbReference type="Proteomes" id="UP000443582"/>
    </source>
</evidence>
<proteinExistence type="predicted"/>
<organism evidence="1 2">
    <name type="scientific">Halobacteriovorax vibrionivorans</name>
    <dbReference type="NCBI Taxonomy" id="2152716"/>
    <lineage>
        <taxon>Bacteria</taxon>
        <taxon>Pseudomonadati</taxon>
        <taxon>Bdellovibrionota</taxon>
        <taxon>Bacteriovoracia</taxon>
        <taxon>Bacteriovoracales</taxon>
        <taxon>Halobacteriovoraceae</taxon>
        <taxon>Halobacteriovorax</taxon>
    </lineage>
</organism>
<dbReference type="RefSeq" id="WP_115362643.1">
    <property type="nucleotide sequence ID" value="NZ_QDKL01000003.1"/>
</dbReference>
<evidence type="ECO:0008006" key="3">
    <source>
        <dbReference type="Google" id="ProtNLM"/>
    </source>
</evidence>
<reference evidence="2" key="1">
    <citation type="journal article" date="2019" name="Int. J. Syst. Evol. Microbiol.">
        <title>Halobacteriovorax valvorus sp. nov., a novel prokaryotic predator isolated from coastal seawater of China.</title>
        <authorList>
            <person name="Chen M.-X."/>
        </authorList>
    </citation>
    <scope>NUCLEOTIDE SEQUENCE [LARGE SCALE GENOMIC DNA]</scope>
    <source>
        <strain evidence="2">BL9</strain>
    </source>
</reference>
<sequence>MKIIPVLALVLCVSCGFSSEDKNEKNLNIESLKVNDLDGDLIEDTLENEIGLDKYLADVADVNIKFEQGYEIKLILEDEAKKGVIVNLAESINQDDVGFNYTYGSSLLKTKAFVESAKVARFATHSYGDVTDFELSKYVYPLTNENYRFQKQLDVKNIIDKDKFVVKNISLNFKANLYLESHPLIKEIRNPVFEVYYYDYRNRTYKLIKEEKIDLVLKENVLESFQVNIENIPNEFIFDNYFKRGEFLIISLKDYEVPTIGANYTNQMASIKERTTPVQVYTPNYQRQYFVSSKSPKSLIQMLDHIYKENYEVSNNEVTKIGQFENNLSDYEELSKVALENKKGKWFAYTNKLNQHFLTYKYSPKDTITLAYITGEKLASQVKEKSRLLKAVVSNEDSINSLGTISKRSDLSFSIDTGNYWGERVIKDSGEFWTRPCRGNCRVSDYRCRIDVRDFTGEQINEPFSMEAGRRFFSLKVGDSIYSLNDLISVGVLEESRLEEYYFYHLKKSEYFFSEEENTKQEKPVSLYTPTFRESGYHGFKLVSMSGKTAHYECPMHTMGMAQGNNLPVSNESLNFKKWKHWVHQRKLSIGTQKDEVLDFNYTVTSEIKNYYN</sequence>
<dbReference type="EMBL" id="QDKL01000003">
    <property type="protein sequence ID" value="RZF20634.1"/>
    <property type="molecule type" value="Genomic_DNA"/>
</dbReference>
<protein>
    <recommendedName>
        <fullName evidence="3">Lipoprotein</fullName>
    </recommendedName>
</protein>
<gene>
    <name evidence="1" type="ORF">DAY19_11655</name>
</gene>
<comment type="caution">
    <text evidence="1">The sequence shown here is derived from an EMBL/GenBank/DDBJ whole genome shotgun (WGS) entry which is preliminary data.</text>
</comment>
<keyword evidence="2" id="KW-1185">Reference proteome</keyword>
<accession>A0ABY0IGJ0</accession>